<dbReference type="SUPFAM" id="SSF49562">
    <property type="entry name" value="C2 domain (Calcium/lipid-binding domain, CaLB)"/>
    <property type="match status" value="1"/>
</dbReference>
<evidence type="ECO:0000256" key="1">
    <source>
        <dbReference type="SAM" id="MobiDB-lite"/>
    </source>
</evidence>
<evidence type="ECO:0000313" key="3">
    <source>
        <dbReference type="Proteomes" id="UP001237642"/>
    </source>
</evidence>
<organism evidence="2 3">
    <name type="scientific">Heracleum sosnowskyi</name>
    <dbReference type="NCBI Taxonomy" id="360622"/>
    <lineage>
        <taxon>Eukaryota</taxon>
        <taxon>Viridiplantae</taxon>
        <taxon>Streptophyta</taxon>
        <taxon>Embryophyta</taxon>
        <taxon>Tracheophyta</taxon>
        <taxon>Spermatophyta</taxon>
        <taxon>Magnoliopsida</taxon>
        <taxon>eudicotyledons</taxon>
        <taxon>Gunneridae</taxon>
        <taxon>Pentapetalae</taxon>
        <taxon>asterids</taxon>
        <taxon>campanulids</taxon>
        <taxon>Apiales</taxon>
        <taxon>Apiaceae</taxon>
        <taxon>Apioideae</taxon>
        <taxon>apioid superclade</taxon>
        <taxon>Tordylieae</taxon>
        <taxon>Tordyliinae</taxon>
        <taxon>Heracleum</taxon>
    </lineage>
</organism>
<dbReference type="PANTHER" id="PTHR32246">
    <property type="entry name" value="INGRESSION PROTEIN FIC1"/>
    <property type="match status" value="1"/>
</dbReference>
<reference evidence="2" key="1">
    <citation type="submission" date="2023-02" db="EMBL/GenBank/DDBJ databases">
        <title>Genome of toxic invasive species Heracleum sosnowskyi carries increased number of genes despite the absence of recent whole-genome duplications.</title>
        <authorList>
            <person name="Schelkunov M."/>
            <person name="Shtratnikova V."/>
            <person name="Makarenko M."/>
            <person name="Klepikova A."/>
            <person name="Omelchenko D."/>
            <person name="Novikova G."/>
            <person name="Obukhova E."/>
            <person name="Bogdanov V."/>
            <person name="Penin A."/>
            <person name="Logacheva M."/>
        </authorList>
    </citation>
    <scope>NUCLEOTIDE SEQUENCE</scope>
    <source>
        <strain evidence="2">Hsosn_3</strain>
        <tissue evidence="2">Leaf</tissue>
    </source>
</reference>
<accession>A0AAD8GN84</accession>
<proteinExistence type="predicted"/>
<sequence>MTVPALLPSSCYQLCINTISAKGLRKTLNPLPEKKGTYAIVSIEGDKKIGKQITPINEKGGTNPTWSNAMMRFFVQKADVHGDFLSVVVVIEGSSIFNCVAEVRIKDMMKDNIRAGVAALDVRSTLRLQNPKEIITISYEIKEIADLQVGHVVPYPAAVVPTEVTSTLDELTPLLDVAPPFLGPANPPMTSSYYLPQGAPAAASPTVAPLPSGYNSSVQTPGGPGPYPQFALVTGFPPGYSQPGAYPQSNSQPGVHQHGAPGTAFPAGQSLSAAYPQAFPAGISQPGPYSHGVHGFPPHHPGISQPGVHLHGAPVTAFQAGYSTSTGYPQGNSQQGAYPPHHPGPHPGHSFQPYPPTYHPALQQPPVRNSTGIGSWLKSKLCFLSTHTAGIMIPAMMADDDVPDLDF</sequence>
<keyword evidence="3" id="KW-1185">Reference proteome</keyword>
<feature type="compositionally biased region" description="Polar residues" evidence="1">
    <location>
        <begin position="321"/>
        <end position="336"/>
    </location>
</feature>
<dbReference type="InterPro" id="IPR035892">
    <property type="entry name" value="C2_domain_sf"/>
</dbReference>
<dbReference type="EMBL" id="JAUIZM010000022">
    <property type="protein sequence ID" value="KAK1351920.1"/>
    <property type="molecule type" value="Genomic_DNA"/>
</dbReference>
<dbReference type="PANTHER" id="PTHR32246:SF173">
    <property type="entry name" value="C2 DOMAIN-CONTAINING PROTEIN"/>
    <property type="match status" value="1"/>
</dbReference>
<reference evidence="2" key="2">
    <citation type="submission" date="2023-05" db="EMBL/GenBank/DDBJ databases">
        <authorList>
            <person name="Schelkunov M.I."/>
        </authorList>
    </citation>
    <scope>NUCLEOTIDE SEQUENCE</scope>
    <source>
        <strain evidence="2">Hsosn_3</strain>
        <tissue evidence="2">Leaf</tissue>
    </source>
</reference>
<dbReference type="Proteomes" id="UP001237642">
    <property type="component" value="Unassembled WGS sequence"/>
</dbReference>
<comment type="caution">
    <text evidence="2">The sequence shown here is derived from an EMBL/GenBank/DDBJ whole genome shotgun (WGS) entry which is preliminary data.</text>
</comment>
<evidence type="ECO:0000313" key="2">
    <source>
        <dbReference type="EMBL" id="KAK1351920.1"/>
    </source>
</evidence>
<dbReference type="AlphaFoldDB" id="A0AAD8GN84"/>
<name>A0AAD8GN84_9APIA</name>
<evidence type="ECO:0008006" key="4">
    <source>
        <dbReference type="Google" id="ProtNLM"/>
    </source>
</evidence>
<gene>
    <name evidence="2" type="ORF">POM88_053925</name>
</gene>
<feature type="region of interest" description="Disordered" evidence="1">
    <location>
        <begin position="241"/>
        <end position="370"/>
    </location>
</feature>
<protein>
    <recommendedName>
        <fullName evidence="4">C2 domain-containing protein</fullName>
    </recommendedName>
</protein>